<dbReference type="InterPro" id="IPR016084">
    <property type="entry name" value="Haem_Oase-like_multi-hlx"/>
</dbReference>
<dbReference type="PANTHER" id="PTHR20858:SF17">
    <property type="entry name" value="HYDROXYMETHYLPYRIMIDINE_PHOSPHOMETHYLPYRIMIDINE KINASE THI20-RELATED"/>
    <property type="match status" value="1"/>
</dbReference>
<reference evidence="3" key="1">
    <citation type="submission" date="2020-05" db="EMBL/GenBank/DDBJ databases">
        <title>Mycena genomes resolve the evolution of fungal bioluminescence.</title>
        <authorList>
            <person name="Tsai I.J."/>
        </authorList>
    </citation>
    <scope>NUCLEOTIDE SEQUENCE</scope>
    <source>
        <strain evidence="3">160909Yilan</strain>
    </source>
</reference>
<dbReference type="InterPro" id="IPR013749">
    <property type="entry name" value="PM/HMP-P_kinase-1"/>
</dbReference>
<dbReference type="CDD" id="cd01169">
    <property type="entry name" value="HMPP_kinase"/>
    <property type="match status" value="1"/>
</dbReference>
<organism evidence="3 4">
    <name type="scientific">Mycena sanguinolenta</name>
    <dbReference type="NCBI Taxonomy" id="230812"/>
    <lineage>
        <taxon>Eukaryota</taxon>
        <taxon>Fungi</taxon>
        <taxon>Dikarya</taxon>
        <taxon>Basidiomycota</taxon>
        <taxon>Agaricomycotina</taxon>
        <taxon>Agaricomycetes</taxon>
        <taxon>Agaricomycetidae</taxon>
        <taxon>Agaricales</taxon>
        <taxon>Marasmiineae</taxon>
        <taxon>Mycenaceae</taxon>
        <taxon>Mycena</taxon>
    </lineage>
</organism>
<dbReference type="GO" id="GO:0009228">
    <property type="term" value="P:thiamine biosynthetic process"/>
    <property type="evidence" value="ECO:0007669"/>
    <property type="project" value="InterPro"/>
</dbReference>
<dbReference type="InterPro" id="IPR004399">
    <property type="entry name" value="HMP/HMP-P_kinase_dom"/>
</dbReference>
<dbReference type="EMBL" id="JACAZH010000009">
    <property type="protein sequence ID" value="KAF7359107.1"/>
    <property type="molecule type" value="Genomic_DNA"/>
</dbReference>
<evidence type="ECO:0000313" key="3">
    <source>
        <dbReference type="EMBL" id="KAF7359107.1"/>
    </source>
</evidence>
<gene>
    <name evidence="3" type="ORF">MSAN_01252100</name>
</gene>
<accession>A0A8H6YIC6</accession>
<evidence type="ECO:0000259" key="2">
    <source>
        <dbReference type="Pfam" id="PF08543"/>
    </source>
</evidence>
<dbReference type="Gene3D" id="1.20.910.10">
    <property type="entry name" value="Heme oxygenase-like"/>
    <property type="match status" value="1"/>
</dbReference>
<dbReference type="GO" id="GO:0005829">
    <property type="term" value="C:cytosol"/>
    <property type="evidence" value="ECO:0007669"/>
    <property type="project" value="TreeGrafter"/>
</dbReference>
<proteinExistence type="predicted"/>
<dbReference type="Proteomes" id="UP000623467">
    <property type="component" value="Unassembled WGS sequence"/>
</dbReference>
<dbReference type="SUPFAM" id="SSF53613">
    <property type="entry name" value="Ribokinase-like"/>
    <property type="match status" value="1"/>
</dbReference>
<evidence type="ECO:0000259" key="1">
    <source>
        <dbReference type="Pfam" id="PF03070"/>
    </source>
</evidence>
<evidence type="ECO:0000313" key="4">
    <source>
        <dbReference type="Proteomes" id="UP000623467"/>
    </source>
</evidence>
<name>A0A8H6YIC6_9AGAR</name>
<dbReference type="AlphaFoldDB" id="A0A8H6YIC6"/>
<sequence length="547" mass="58950">MELQRTIMTIAGSDSSGGAGIQADLRTFAALGHYGTSVITALTAQNTTGVQGVHGVPPSFLEQQIHSVLDDLDVHAIKTGMLFDAENTRATVRALKKYYSGRAMPPLVCDPVCVSTSGHSLLAPEALENCSYLARFLQFKTCLMLPGDLLRCGPRGVLVKGGHMTATIADVDSLARAHPEICIMRDGLYGDDMEILSVNTPEPTSLVIDVLCEADGPTTLFVRPRIDSTSTHGTGCTLSAALACALADGASVSEAATAAAAFTHLGIRTATKLGAGHGPLNHLHSVTQRLVPPRTPTNPYPLTQLLIKGSAGIWREYVEHPFVQRLGEGTLPKDSFVRFITQDYHYLKYYARAYGQVPSFFSSTSTDVCCSLLAAKSDTFPAIASATQTILNVLREISMHRAFCAEFGVSAAELEQTREAAATSAYGGYLIDVGMQGDTTKLLVALLACLLGYGEVGLWLKRAFGSAAGPERSRRNVVLEGHPYRRWIEDYSGKEYQYAVRAGLETIEACAAADPPSAARLAEWRAVWERCTRLEKALWDMALEVQD</sequence>
<dbReference type="InterPro" id="IPR004305">
    <property type="entry name" value="Thiaminase-2/PQQC"/>
</dbReference>
<dbReference type="OrthoDB" id="10028886at2759"/>
<feature type="domain" description="Thiaminase-2/PQQC" evidence="1">
    <location>
        <begin position="312"/>
        <end position="544"/>
    </location>
</feature>
<protein>
    <recommendedName>
        <fullName evidence="5">Phosphomethylpyrimidine kinase</fullName>
    </recommendedName>
</protein>
<dbReference type="PANTHER" id="PTHR20858">
    <property type="entry name" value="PHOSPHOMETHYLPYRIMIDINE KINASE"/>
    <property type="match status" value="1"/>
</dbReference>
<dbReference type="Pfam" id="PF08543">
    <property type="entry name" value="Phos_pyr_kin"/>
    <property type="match status" value="2"/>
</dbReference>
<dbReference type="Pfam" id="PF03070">
    <property type="entry name" value="TENA_THI-4"/>
    <property type="match status" value="1"/>
</dbReference>
<feature type="domain" description="Pyridoxamine kinase/Phosphomethylpyrimidine kinase" evidence="2">
    <location>
        <begin position="14"/>
        <end position="131"/>
    </location>
</feature>
<evidence type="ECO:0008006" key="5">
    <source>
        <dbReference type="Google" id="ProtNLM"/>
    </source>
</evidence>
<feature type="domain" description="Pyridoxamine kinase/Phosphomethylpyrimidine kinase" evidence="2">
    <location>
        <begin position="204"/>
        <end position="281"/>
    </location>
</feature>
<dbReference type="InterPro" id="IPR029056">
    <property type="entry name" value="Ribokinase-like"/>
</dbReference>
<dbReference type="SUPFAM" id="SSF48613">
    <property type="entry name" value="Heme oxygenase-like"/>
    <property type="match status" value="1"/>
</dbReference>
<dbReference type="CDD" id="cd19367">
    <property type="entry name" value="TenA_C_ScTHI20-like"/>
    <property type="match status" value="1"/>
</dbReference>
<comment type="caution">
    <text evidence="3">The sequence shown here is derived from an EMBL/GenBank/DDBJ whole genome shotgun (WGS) entry which is preliminary data.</text>
</comment>
<dbReference type="GO" id="GO:0008972">
    <property type="term" value="F:phosphomethylpyrimidine kinase activity"/>
    <property type="evidence" value="ECO:0007669"/>
    <property type="project" value="InterPro"/>
</dbReference>
<keyword evidence="4" id="KW-1185">Reference proteome</keyword>
<dbReference type="Gene3D" id="3.40.1190.20">
    <property type="match status" value="2"/>
</dbReference>
<dbReference type="GO" id="GO:0008902">
    <property type="term" value="F:hydroxymethylpyrimidine kinase activity"/>
    <property type="evidence" value="ECO:0007669"/>
    <property type="project" value="TreeGrafter"/>
</dbReference>